<dbReference type="Pfam" id="PF04349">
    <property type="entry name" value="MdoG"/>
    <property type="match status" value="1"/>
</dbReference>
<evidence type="ECO:0000256" key="2">
    <source>
        <dbReference type="ARBA" id="ARBA00005001"/>
    </source>
</evidence>
<comment type="caution">
    <text evidence="7">The sequence shown here is derived from an EMBL/GenBank/DDBJ whole genome shotgun (WGS) entry which is preliminary data.</text>
</comment>
<gene>
    <name evidence="7" type="ORF">C8P66_10543</name>
</gene>
<dbReference type="AlphaFoldDB" id="A0A2W7J8V6"/>
<evidence type="ECO:0000256" key="4">
    <source>
        <dbReference type="ARBA" id="ARBA00022729"/>
    </source>
</evidence>
<dbReference type="PANTHER" id="PTHR30504:SF2">
    <property type="entry name" value="GLUCANS BIOSYNTHESIS PROTEIN G"/>
    <property type="match status" value="1"/>
</dbReference>
<evidence type="ECO:0000313" key="8">
    <source>
        <dbReference type="Proteomes" id="UP000249688"/>
    </source>
</evidence>
<accession>A0A2W7J8V6</accession>
<dbReference type="GO" id="GO:0030246">
    <property type="term" value="F:carbohydrate binding"/>
    <property type="evidence" value="ECO:0007669"/>
    <property type="project" value="InterPro"/>
</dbReference>
<dbReference type="GO" id="GO:0030288">
    <property type="term" value="C:outer membrane-bounded periplasmic space"/>
    <property type="evidence" value="ECO:0007669"/>
    <property type="project" value="TreeGrafter"/>
</dbReference>
<reference evidence="7 8" key="1">
    <citation type="submission" date="2018-06" db="EMBL/GenBank/DDBJ databases">
        <title>Genomic Encyclopedia of Archaeal and Bacterial Type Strains, Phase II (KMG-II): from individual species to whole genera.</title>
        <authorList>
            <person name="Goeker M."/>
        </authorList>
    </citation>
    <scope>NUCLEOTIDE SEQUENCE [LARGE SCALE GENOMIC DNA]</scope>
    <source>
        <strain evidence="7 8">DSM 24525</strain>
    </source>
</reference>
<dbReference type="GO" id="GO:0051274">
    <property type="term" value="P:beta-glucan biosynthetic process"/>
    <property type="evidence" value="ECO:0007669"/>
    <property type="project" value="TreeGrafter"/>
</dbReference>
<dbReference type="Gene3D" id="2.70.98.10">
    <property type="match status" value="1"/>
</dbReference>
<dbReference type="InterPro" id="IPR014438">
    <property type="entry name" value="Glucan_biosyn_MdoG/MdoD"/>
</dbReference>
<evidence type="ECO:0000256" key="1">
    <source>
        <dbReference type="ARBA" id="ARBA00004418"/>
    </source>
</evidence>
<dbReference type="InterPro" id="IPR011013">
    <property type="entry name" value="Gal_mutarotase_sf_dom"/>
</dbReference>
<sequence>MQRRQFGVLGSAALLVAVVDTGSSTDATAQSAAAPVRFDMGSLRGMARELAAQPFRPPETTLPAGLRDLEYDQYRHIRFKREQALWANDGLPFQMQPFHRGFLYPNRIALHEVADGIAHPIRYRADQFDFGPLPRPPDDADLGFAGFRLTHPLNRPDHFDEVCAFLGASYFRGLGKGHIYGLSARGLAIRTGDPKGEEFPLFRAFWIERPVQGAQTMVVHALMDSQSAAAAFRFTIRPGEATIFDVEATIYPRVELPGIGIAPATSMFFFGPNDRVGIDDYRPAVHDSDGLMVTTGQGEQIWRPLSNPRDLQVSAFAETNPRGFGLMQRSRAFTNFQDLEAHYQDRPSLWVEPIGDWGQGEIQLFEIPTNDEIHDNIVAFWRPAQPMRARGEYGLTYRLYWEGARAGNAALAQFTSTRIGVGSEARARRIVLDAVGGRLDALRNGAPFETNVSGSPGEVRNISSEFNPETGGVRIAFELLPGNAPQVELRASLKDAQGPLSEIWLYRWTP</sequence>
<dbReference type="Gene3D" id="2.60.40.10">
    <property type="entry name" value="Immunoglobulins"/>
    <property type="match status" value="1"/>
</dbReference>
<comment type="similarity">
    <text evidence="3">Belongs to the OpgD/OpgG family.</text>
</comment>
<dbReference type="GO" id="GO:0003824">
    <property type="term" value="F:catalytic activity"/>
    <property type="evidence" value="ECO:0007669"/>
    <property type="project" value="InterPro"/>
</dbReference>
<evidence type="ECO:0000256" key="5">
    <source>
        <dbReference type="ARBA" id="ARBA00022764"/>
    </source>
</evidence>
<dbReference type="UniPathway" id="UPA00637"/>
<dbReference type="InterPro" id="IPR014718">
    <property type="entry name" value="GH-type_carb-bd"/>
</dbReference>
<dbReference type="InterPro" id="IPR013783">
    <property type="entry name" value="Ig-like_fold"/>
</dbReference>
<dbReference type="FunFam" id="2.70.98.10:FF:000001">
    <property type="entry name" value="Glucans biosynthesis protein G"/>
    <property type="match status" value="1"/>
</dbReference>
<dbReference type="EMBL" id="QKYU01000005">
    <property type="protein sequence ID" value="PZW48296.1"/>
    <property type="molecule type" value="Genomic_DNA"/>
</dbReference>
<feature type="domain" description="Glucan biosynthesis periplasmic MdoG C-terminal" evidence="6">
    <location>
        <begin position="38"/>
        <end position="508"/>
    </location>
</feature>
<keyword evidence="8" id="KW-1185">Reference proteome</keyword>
<comment type="pathway">
    <text evidence="2">Glycan metabolism; osmoregulated periplasmic glucan (OPG) biosynthesis.</text>
</comment>
<proteinExistence type="inferred from homology"/>
<organism evidence="7 8">
    <name type="scientific">Humitalea rosea</name>
    <dbReference type="NCBI Taxonomy" id="990373"/>
    <lineage>
        <taxon>Bacteria</taxon>
        <taxon>Pseudomonadati</taxon>
        <taxon>Pseudomonadota</taxon>
        <taxon>Alphaproteobacteria</taxon>
        <taxon>Acetobacterales</taxon>
        <taxon>Roseomonadaceae</taxon>
        <taxon>Humitalea</taxon>
    </lineage>
</organism>
<evidence type="ECO:0000256" key="3">
    <source>
        <dbReference type="ARBA" id="ARBA00009284"/>
    </source>
</evidence>
<evidence type="ECO:0000313" key="7">
    <source>
        <dbReference type="EMBL" id="PZW48296.1"/>
    </source>
</evidence>
<dbReference type="Proteomes" id="UP000249688">
    <property type="component" value="Unassembled WGS sequence"/>
</dbReference>
<dbReference type="PANTHER" id="PTHR30504">
    <property type="entry name" value="GLUCANS BIOSYNTHESIS PROTEIN"/>
    <property type="match status" value="1"/>
</dbReference>
<dbReference type="SUPFAM" id="SSF81296">
    <property type="entry name" value="E set domains"/>
    <property type="match status" value="1"/>
</dbReference>
<dbReference type="OrthoDB" id="9777817at2"/>
<keyword evidence="4" id="KW-0732">Signal</keyword>
<dbReference type="InterPro" id="IPR007444">
    <property type="entry name" value="Glucan_biosyn_MdoG_C"/>
</dbReference>
<dbReference type="SUPFAM" id="SSF74650">
    <property type="entry name" value="Galactose mutarotase-like"/>
    <property type="match status" value="1"/>
</dbReference>
<dbReference type="InterPro" id="IPR014756">
    <property type="entry name" value="Ig_E-set"/>
</dbReference>
<keyword evidence="5" id="KW-0574">Periplasm</keyword>
<evidence type="ECO:0000259" key="6">
    <source>
        <dbReference type="Pfam" id="PF04349"/>
    </source>
</evidence>
<dbReference type="PIRSF" id="PIRSF006281">
    <property type="entry name" value="MdoG"/>
    <property type="match status" value="1"/>
</dbReference>
<name>A0A2W7J8V6_9PROT</name>
<comment type="subcellular location">
    <subcellularLocation>
        <location evidence="1">Periplasm</location>
    </subcellularLocation>
</comment>
<dbReference type="RefSeq" id="WP_111397329.1">
    <property type="nucleotide sequence ID" value="NZ_QKYU01000005.1"/>
</dbReference>
<protein>
    <submittedName>
        <fullName evidence="7">Glucans biosynthesis protein</fullName>
    </submittedName>
</protein>